<dbReference type="InterPro" id="IPR000683">
    <property type="entry name" value="Gfo/Idh/MocA-like_OxRdtase_N"/>
</dbReference>
<dbReference type="InterPro" id="IPR051450">
    <property type="entry name" value="Gfo/Idh/MocA_Oxidoreductases"/>
</dbReference>
<dbReference type="Gene3D" id="3.30.360.10">
    <property type="entry name" value="Dihydrodipicolinate Reductase, domain 2"/>
    <property type="match status" value="1"/>
</dbReference>
<name>A0A081RLH3_9ARCH</name>
<gene>
    <name evidence="3" type="primary">iolG3</name>
    <name evidence="3" type="ORF">AAA799N04_01534</name>
</gene>
<evidence type="ECO:0000259" key="2">
    <source>
        <dbReference type="Pfam" id="PF22725"/>
    </source>
</evidence>
<dbReference type="AlphaFoldDB" id="A0A081RLH3"/>
<feature type="domain" description="Gfo/Idh/MocA-like oxidoreductase N-terminal" evidence="1">
    <location>
        <begin position="2"/>
        <end position="117"/>
    </location>
</feature>
<dbReference type="PANTHER" id="PTHR43377:SF1">
    <property type="entry name" value="BILIVERDIN REDUCTASE A"/>
    <property type="match status" value="1"/>
</dbReference>
<dbReference type="Pfam" id="PF22725">
    <property type="entry name" value="GFO_IDH_MocA_C3"/>
    <property type="match status" value="1"/>
</dbReference>
<organism evidence="3 4">
    <name type="scientific">Marine Group I thaumarchaeote SCGC AAA799-N04</name>
    <dbReference type="NCBI Taxonomy" id="1502293"/>
    <lineage>
        <taxon>Archaea</taxon>
        <taxon>Nitrososphaerota</taxon>
        <taxon>Marine Group I</taxon>
    </lineage>
</organism>
<dbReference type="Pfam" id="PF01408">
    <property type="entry name" value="GFO_IDH_MocA"/>
    <property type="match status" value="1"/>
</dbReference>
<dbReference type="Proteomes" id="UP000028059">
    <property type="component" value="Unassembled WGS sequence"/>
</dbReference>
<evidence type="ECO:0000313" key="4">
    <source>
        <dbReference type="Proteomes" id="UP000028059"/>
    </source>
</evidence>
<feature type="domain" description="GFO/IDH/MocA-like oxidoreductase" evidence="2">
    <location>
        <begin position="127"/>
        <end position="229"/>
    </location>
</feature>
<dbReference type="GO" id="GO:0030604">
    <property type="term" value="F:1-deoxy-D-xylulose-5-phosphate reductoisomerase activity"/>
    <property type="evidence" value="ECO:0007669"/>
    <property type="project" value="UniProtKB-EC"/>
</dbReference>
<reference evidence="3 4" key="1">
    <citation type="submission" date="2014-06" db="EMBL/GenBank/DDBJ databases">
        <authorList>
            <person name="Ngugi D.K."/>
            <person name="Blom J."/>
            <person name="Alam I."/>
            <person name="Rashid M."/>
            <person name="Ba Alawi W."/>
            <person name="Zhang G."/>
            <person name="Hikmawan T."/>
            <person name="Guan Y."/>
            <person name="Antunes A."/>
            <person name="Siam R."/>
            <person name="ElDorry H."/>
            <person name="Bajic V."/>
            <person name="Stingl U."/>
        </authorList>
    </citation>
    <scope>NUCLEOTIDE SEQUENCE [LARGE SCALE GENOMIC DNA]</scope>
    <source>
        <strain evidence="3">SCGC AAA799-N04</strain>
    </source>
</reference>
<dbReference type="EC" id="1.1.1.267" evidence="3"/>
<keyword evidence="4" id="KW-1185">Reference proteome</keyword>
<dbReference type="EMBL" id="JOKN01000036">
    <property type="protein sequence ID" value="KEQ56046.1"/>
    <property type="molecule type" value="Genomic_DNA"/>
</dbReference>
<dbReference type="SUPFAM" id="SSF51735">
    <property type="entry name" value="NAD(P)-binding Rossmann-fold domains"/>
    <property type="match status" value="1"/>
</dbReference>
<keyword evidence="3" id="KW-0560">Oxidoreductase</keyword>
<dbReference type="SUPFAM" id="SSF55347">
    <property type="entry name" value="Glyceraldehyde-3-phosphate dehydrogenase-like, C-terminal domain"/>
    <property type="match status" value="1"/>
</dbReference>
<dbReference type="PANTHER" id="PTHR43377">
    <property type="entry name" value="BILIVERDIN REDUCTASE A"/>
    <property type="match status" value="1"/>
</dbReference>
<dbReference type="PATRIC" id="fig|1502293.3.peg.1420"/>
<dbReference type="GO" id="GO:0000166">
    <property type="term" value="F:nucleotide binding"/>
    <property type="evidence" value="ECO:0007669"/>
    <property type="project" value="InterPro"/>
</dbReference>
<accession>A0A081RLH3</accession>
<dbReference type="InterPro" id="IPR055170">
    <property type="entry name" value="GFO_IDH_MocA-like_dom"/>
</dbReference>
<comment type="caution">
    <text evidence="3">The sequence shown here is derived from an EMBL/GenBank/DDBJ whole genome shotgun (WGS) entry which is preliminary data.</text>
</comment>
<evidence type="ECO:0000313" key="3">
    <source>
        <dbReference type="EMBL" id="KEQ56046.1"/>
    </source>
</evidence>
<sequence>MKIVQIGTGGWGKNHARVLSELGVLSAICDTDAQRSKEFGEKYSVNHYESLEEMLTSEEFDGAFVVTPTSTHADIAKKLLEAKKHVFVEKPLTYKTEEGEELVKLAEKNKVILTCGYIERFNPAVEVVKNLVKEKKYGELIMLEFHRENRMPLHIKDVGIVYDTSVHDIDTANWLFDEMPNVVFARSGHIKHEHEDFATIMLGYKDNKVAIITSNWITPKRIRKFYAICNDARISSDFITQEIKVEKQEEIENIENKKQEPLLIEIQSFLDAIEGKNEHIVTAQQAVNVSKIAEAALLSSQKGVPIYLDLK</sequence>
<dbReference type="Gene3D" id="3.40.50.720">
    <property type="entry name" value="NAD(P)-binding Rossmann-like Domain"/>
    <property type="match status" value="1"/>
</dbReference>
<evidence type="ECO:0000259" key="1">
    <source>
        <dbReference type="Pfam" id="PF01408"/>
    </source>
</evidence>
<dbReference type="InterPro" id="IPR036291">
    <property type="entry name" value="NAD(P)-bd_dom_sf"/>
</dbReference>
<protein>
    <submittedName>
        <fullName evidence="3">Inositol 2-dehydrogenase 3 protein</fullName>
        <ecNumber evidence="3">1.1.1.267</ecNumber>
    </submittedName>
</protein>
<proteinExistence type="predicted"/>